<evidence type="ECO:0000259" key="11">
    <source>
        <dbReference type="Pfam" id="PF00485"/>
    </source>
</evidence>
<dbReference type="GO" id="GO:0005524">
    <property type="term" value="F:ATP binding"/>
    <property type="evidence" value="ECO:0007669"/>
    <property type="project" value="UniProtKB-KW"/>
</dbReference>
<protein>
    <recommendedName>
        <fullName evidence="3">uridine/cytidine kinase</fullName>
        <ecNumber evidence="3">2.7.1.48</ecNumber>
    </recommendedName>
</protein>
<keyword evidence="13" id="KW-1185">Reference proteome</keyword>
<comment type="pathway">
    <text evidence="1">Pyrimidine metabolism; UMP biosynthesis via salvage pathway; UMP from uridine: step 1/1.</text>
</comment>
<evidence type="ECO:0000313" key="12">
    <source>
        <dbReference type="EMBL" id="OXA56757.1"/>
    </source>
</evidence>
<dbReference type="Pfam" id="PF00485">
    <property type="entry name" value="PRK"/>
    <property type="match status" value="1"/>
</dbReference>
<evidence type="ECO:0000256" key="1">
    <source>
        <dbReference type="ARBA" id="ARBA00004690"/>
    </source>
</evidence>
<dbReference type="EMBL" id="LNIX01000003">
    <property type="protein sequence ID" value="OXA56757.1"/>
    <property type="molecule type" value="Genomic_DNA"/>
</dbReference>
<dbReference type="InterPro" id="IPR027417">
    <property type="entry name" value="P-loop_NTPase"/>
</dbReference>
<evidence type="ECO:0000256" key="8">
    <source>
        <dbReference type="ARBA" id="ARBA00047436"/>
    </source>
</evidence>
<dbReference type="OrthoDB" id="10257085at2759"/>
<dbReference type="SUPFAM" id="SSF52540">
    <property type="entry name" value="P-loop containing nucleoside triphosphate hydrolases"/>
    <property type="match status" value="1"/>
</dbReference>
<keyword evidence="4" id="KW-0808">Transferase</keyword>
<dbReference type="OMA" id="WPPCPAM"/>
<comment type="similarity">
    <text evidence="2">Belongs to the uridine kinase family.</text>
</comment>
<accession>A0A226EI55</accession>
<keyword evidence="6 12" id="KW-0418">Kinase</keyword>
<comment type="catalytic activity">
    <reaction evidence="9">
        <text>uridine + ATP = UMP + ADP + H(+)</text>
        <dbReference type="Rhea" id="RHEA:16825"/>
        <dbReference type="ChEBI" id="CHEBI:15378"/>
        <dbReference type="ChEBI" id="CHEBI:16704"/>
        <dbReference type="ChEBI" id="CHEBI:30616"/>
        <dbReference type="ChEBI" id="CHEBI:57865"/>
        <dbReference type="ChEBI" id="CHEBI:456216"/>
        <dbReference type="EC" id="2.7.1.48"/>
    </reaction>
</comment>
<dbReference type="EC" id="2.7.1.48" evidence="3"/>
<dbReference type="AlphaFoldDB" id="A0A226EI55"/>
<feature type="compositionally biased region" description="Polar residues" evidence="10">
    <location>
        <begin position="216"/>
        <end position="229"/>
    </location>
</feature>
<evidence type="ECO:0000256" key="6">
    <source>
        <dbReference type="ARBA" id="ARBA00022777"/>
    </source>
</evidence>
<proteinExistence type="inferred from homology"/>
<sequence>MKLTKFIFLCGEKKSETPTTIYVLDSQRKVVCIAQDSFYKELSPEEANKAAKGQYNFDHPNALDFDLMLQTLESVLEGKVTEVPIYDYIHNARKEGQSMKVYPADVVLFEGILAFYFSQVRNLFHMKLFVDTDPDTRLARRVTRDVEERGRDLDTVLTQYMKFVKPAFEEFCLPTKKFADVIIPRGADNMVAISLIVQHIAELLAVKKREGLQSPTNFEVESSNGTPISLVTDIKGPPSKRRVGNEYSRPH</sequence>
<evidence type="ECO:0000256" key="9">
    <source>
        <dbReference type="ARBA" id="ARBA00048909"/>
    </source>
</evidence>
<dbReference type="Proteomes" id="UP000198287">
    <property type="component" value="Unassembled WGS sequence"/>
</dbReference>
<feature type="domain" description="Phosphoribulokinase/uridine kinase" evidence="11">
    <location>
        <begin position="29"/>
        <end position="191"/>
    </location>
</feature>
<dbReference type="FunFam" id="3.40.50.300:FF:001802">
    <property type="entry name" value="Uridine-cytidine kinase 1"/>
    <property type="match status" value="1"/>
</dbReference>
<comment type="caution">
    <text evidence="12">The sequence shown here is derived from an EMBL/GenBank/DDBJ whole genome shotgun (WGS) entry which is preliminary data.</text>
</comment>
<gene>
    <name evidence="12" type="ORF">Fcan01_07034</name>
</gene>
<evidence type="ECO:0000256" key="4">
    <source>
        <dbReference type="ARBA" id="ARBA00022679"/>
    </source>
</evidence>
<reference evidence="12 13" key="1">
    <citation type="submission" date="2015-12" db="EMBL/GenBank/DDBJ databases">
        <title>The genome of Folsomia candida.</title>
        <authorList>
            <person name="Faddeeva A."/>
            <person name="Derks M.F."/>
            <person name="Anvar Y."/>
            <person name="Smit S."/>
            <person name="Van Straalen N."/>
            <person name="Roelofs D."/>
        </authorList>
    </citation>
    <scope>NUCLEOTIDE SEQUENCE [LARGE SCALE GENOMIC DNA]</scope>
    <source>
        <strain evidence="12 13">VU population</strain>
        <tissue evidence="12">Whole body</tissue>
    </source>
</reference>
<dbReference type="UniPathway" id="UPA00574">
    <property type="reaction ID" value="UER00637"/>
</dbReference>
<dbReference type="GO" id="GO:0044211">
    <property type="term" value="P:CTP salvage"/>
    <property type="evidence" value="ECO:0007669"/>
    <property type="project" value="UniProtKB-UniPathway"/>
</dbReference>
<dbReference type="NCBIfam" id="NF004018">
    <property type="entry name" value="PRK05480.1"/>
    <property type="match status" value="1"/>
</dbReference>
<dbReference type="UniPathway" id="UPA00579">
    <property type="reaction ID" value="UER00640"/>
</dbReference>
<dbReference type="PANTHER" id="PTHR10285">
    <property type="entry name" value="URIDINE KINASE"/>
    <property type="match status" value="1"/>
</dbReference>
<evidence type="ECO:0000256" key="5">
    <source>
        <dbReference type="ARBA" id="ARBA00022741"/>
    </source>
</evidence>
<feature type="region of interest" description="Disordered" evidence="10">
    <location>
        <begin position="216"/>
        <end position="251"/>
    </location>
</feature>
<keyword evidence="7" id="KW-0067">ATP-binding</keyword>
<dbReference type="CDD" id="cd02023">
    <property type="entry name" value="UMPK"/>
    <property type="match status" value="1"/>
</dbReference>
<dbReference type="InterPro" id="IPR006083">
    <property type="entry name" value="PRK/URK"/>
</dbReference>
<evidence type="ECO:0000256" key="10">
    <source>
        <dbReference type="SAM" id="MobiDB-lite"/>
    </source>
</evidence>
<name>A0A226EI55_FOLCA</name>
<dbReference type="InterPro" id="IPR000764">
    <property type="entry name" value="Uridine_kinase-like"/>
</dbReference>
<keyword evidence="5" id="KW-0547">Nucleotide-binding</keyword>
<dbReference type="STRING" id="158441.A0A226EI55"/>
<evidence type="ECO:0000256" key="7">
    <source>
        <dbReference type="ARBA" id="ARBA00022840"/>
    </source>
</evidence>
<evidence type="ECO:0000256" key="3">
    <source>
        <dbReference type="ARBA" id="ARBA00012137"/>
    </source>
</evidence>
<dbReference type="GO" id="GO:0004849">
    <property type="term" value="F:uridine kinase activity"/>
    <property type="evidence" value="ECO:0007669"/>
    <property type="project" value="UniProtKB-EC"/>
</dbReference>
<dbReference type="Gene3D" id="3.40.50.300">
    <property type="entry name" value="P-loop containing nucleotide triphosphate hydrolases"/>
    <property type="match status" value="1"/>
</dbReference>
<dbReference type="GO" id="GO:0044206">
    <property type="term" value="P:UMP salvage"/>
    <property type="evidence" value="ECO:0007669"/>
    <property type="project" value="UniProtKB-UniPathway"/>
</dbReference>
<evidence type="ECO:0000256" key="2">
    <source>
        <dbReference type="ARBA" id="ARBA00005408"/>
    </source>
</evidence>
<evidence type="ECO:0000313" key="13">
    <source>
        <dbReference type="Proteomes" id="UP000198287"/>
    </source>
</evidence>
<dbReference type="PRINTS" id="PR00988">
    <property type="entry name" value="URIDINKINASE"/>
</dbReference>
<comment type="catalytic activity">
    <reaction evidence="8">
        <text>cytidine + ATP = CMP + ADP + H(+)</text>
        <dbReference type="Rhea" id="RHEA:24674"/>
        <dbReference type="ChEBI" id="CHEBI:15378"/>
        <dbReference type="ChEBI" id="CHEBI:17562"/>
        <dbReference type="ChEBI" id="CHEBI:30616"/>
        <dbReference type="ChEBI" id="CHEBI:60377"/>
        <dbReference type="ChEBI" id="CHEBI:456216"/>
        <dbReference type="EC" id="2.7.1.48"/>
    </reaction>
</comment>
<organism evidence="12 13">
    <name type="scientific">Folsomia candida</name>
    <name type="common">Springtail</name>
    <dbReference type="NCBI Taxonomy" id="158441"/>
    <lineage>
        <taxon>Eukaryota</taxon>
        <taxon>Metazoa</taxon>
        <taxon>Ecdysozoa</taxon>
        <taxon>Arthropoda</taxon>
        <taxon>Hexapoda</taxon>
        <taxon>Collembola</taxon>
        <taxon>Entomobryomorpha</taxon>
        <taxon>Isotomoidea</taxon>
        <taxon>Isotomidae</taxon>
        <taxon>Proisotominae</taxon>
        <taxon>Folsomia</taxon>
    </lineage>
</organism>